<evidence type="ECO:0000313" key="3">
    <source>
        <dbReference type="Proteomes" id="UP000231791"/>
    </source>
</evidence>
<dbReference type="GO" id="GO:0005975">
    <property type="term" value="P:carbohydrate metabolic process"/>
    <property type="evidence" value="ECO:0007669"/>
    <property type="project" value="UniProtKB-ARBA"/>
</dbReference>
<dbReference type="OrthoDB" id="5024153at2"/>
<dbReference type="AlphaFoldDB" id="A0A2K8PEF7"/>
<sequence length="240" mass="24876">MITVRLAADYRSDGGDIVNDAVVGADTPDPDGLDNTTSLTGLKIPPIARAADLSLRKTALLAKGREDVRPGEKFTYLITVHNQGPATARQVTVTDRLPSSLALLSSPDDCAVPKGEDRLVVCPPLARLAAGGSAEFRITVRAVTGERGRPPGRSCAPIENVARVTSASFDPDPSDNANERGTTGPGGGRLCLVSDRDEGHHGGRGDLADSGARVPVGLLWVSAALVTGGAALRTAFRPRA</sequence>
<organism evidence="2 3">
    <name type="scientific">Streptomyces lavendulae subsp. lavendulae</name>
    <dbReference type="NCBI Taxonomy" id="58340"/>
    <lineage>
        <taxon>Bacteria</taxon>
        <taxon>Bacillati</taxon>
        <taxon>Actinomycetota</taxon>
        <taxon>Actinomycetes</taxon>
        <taxon>Kitasatosporales</taxon>
        <taxon>Streptomycetaceae</taxon>
        <taxon>Streptomyces</taxon>
    </lineage>
</organism>
<dbReference type="InterPro" id="IPR047589">
    <property type="entry name" value="DUF11_rpt"/>
</dbReference>
<dbReference type="InterPro" id="IPR001434">
    <property type="entry name" value="OmcB-like_DUF11"/>
</dbReference>
<dbReference type="NCBIfam" id="TIGR01451">
    <property type="entry name" value="B_ant_repeat"/>
    <property type="match status" value="1"/>
</dbReference>
<dbReference type="InterPro" id="IPR013783">
    <property type="entry name" value="Ig-like_fold"/>
</dbReference>
<gene>
    <name evidence="2" type="ORF">SLAV_10635</name>
</gene>
<feature type="region of interest" description="Disordered" evidence="1">
    <location>
        <begin position="166"/>
        <end position="208"/>
    </location>
</feature>
<dbReference type="RefSeq" id="WP_030235245.1">
    <property type="nucleotide sequence ID" value="NZ_CP024985.1"/>
</dbReference>
<evidence type="ECO:0000313" key="2">
    <source>
        <dbReference type="EMBL" id="ATZ23995.1"/>
    </source>
</evidence>
<evidence type="ECO:0000256" key="1">
    <source>
        <dbReference type="SAM" id="MobiDB-lite"/>
    </source>
</evidence>
<dbReference type="GeneID" id="49383189"/>
<accession>A0A2K8PEF7</accession>
<dbReference type="EMBL" id="CP024985">
    <property type="protein sequence ID" value="ATZ23995.1"/>
    <property type="molecule type" value="Genomic_DNA"/>
</dbReference>
<reference evidence="2 3" key="1">
    <citation type="submission" date="2017-11" db="EMBL/GenBank/DDBJ databases">
        <title>Complete genome sequence of Streptomyces lavendulae subsp. lavendulae CCM 3239 (formerly 'Streptomyces aureofaciens CCM 3239'), the producer of the angucycline-type antibiotic auricin.</title>
        <authorList>
            <person name="Busche T."/>
            <person name="Novakova R."/>
            <person name="Al'Dilaimi A."/>
            <person name="Homerova D."/>
            <person name="Feckova L."/>
            <person name="Rezuchova B."/>
            <person name="Mingyar E."/>
            <person name="Csolleiova D."/>
            <person name="Bekeova C."/>
            <person name="Winkler A."/>
            <person name="Sevcikova B."/>
            <person name="Kalinowski J."/>
            <person name="Kormanec J."/>
            <person name="Ruckert C."/>
        </authorList>
    </citation>
    <scope>NUCLEOTIDE SEQUENCE [LARGE SCALE GENOMIC DNA]</scope>
    <source>
        <strain evidence="2 3">CCM 3239</strain>
    </source>
</reference>
<name>A0A2K8PEF7_STRLA</name>
<dbReference type="Proteomes" id="UP000231791">
    <property type="component" value="Chromosome"/>
</dbReference>
<dbReference type="Gene3D" id="2.60.40.10">
    <property type="entry name" value="Immunoglobulins"/>
    <property type="match status" value="1"/>
</dbReference>
<protein>
    <submittedName>
        <fullName evidence="2">Uncharacterized protein</fullName>
    </submittedName>
</protein>
<feature type="compositionally biased region" description="Basic and acidic residues" evidence="1">
    <location>
        <begin position="194"/>
        <end position="207"/>
    </location>
</feature>
<keyword evidence="3" id="KW-1185">Reference proteome</keyword>
<proteinExistence type="predicted"/>
<dbReference type="KEGG" id="slx:SLAV_10635"/>
<dbReference type="Pfam" id="PF01345">
    <property type="entry name" value="DUF11"/>
    <property type="match status" value="1"/>
</dbReference>